<reference evidence="9" key="2">
    <citation type="submission" date="2025-08" db="UniProtKB">
        <authorList>
            <consortium name="Ensembl"/>
        </authorList>
    </citation>
    <scope>IDENTIFICATION</scope>
</reference>
<reference evidence="10" key="1">
    <citation type="submission" date="2011-12" db="EMBL/GenBank/DDBJ databases">
        <title>The Draft Genome of Lepisosteus oculatus.</title>
        <authorList>
            <consortium name="The Broad Institute Genome Assembly &amp; Analysis Group"/>
            <consortium name="Computational R&amp;D Group"/>
            <consortium name="and Sequencing Platform"/>
            <person name="Di Palma F."/>
            <person name="Alfoldi J."/>
            <person name="Johnson J."/>
            <person name="Berlin A."/>
            <person name="Gnerre S."/>
            <person name="Jaffe D."/>
            <person name="MacCallum I."/>
            <person name="Young S."/>
            <person name="Walker B.J."/>
            <person name="Lander E.S."/>
            <person name="Lindblad-Toh K."/>
        </authorList>
    </citation>
    <scope>NUCLEOTIDE SEQUENCE [LARGE SCALE GENOMIC DNA]</scope>
</reference>
<dbReference type="GO" id="GO:0005739">
    <property type="term" value="C:mitochondrion"/>
    <property type="evidence" value="ECO:0000318"/>
    <property type="project" value="GO_Central"/>
</dbReference>
<dbReference type="PANTHER" id="PTHR15925:SF2">
    <property type="entry name" value="SMALL RIBOSOMAL SUBUNIT PROTEIN MS23"/>
    <property type="match status" value="1"/>
</dbReference>
<dbReference type="OrthoDB" id="10012356at2759"/>
<name>W5MB23_LEPOC</name>
<dbReference type="InParanoid" id="W5MB23"/>
<dbReference type="STRING" id="7918.ENSLOCP00000005582"/>
<dbReference type="GO" id="GO:0005840">
    <property type="term" value="C:ribosome"/>
    <property type="evidence" value="ECO:0007669"/>
    <property type="project" value="InterPro"/>
</dbReference>
<protein>
    <recommendedName>
        <fullName evidence="6">Small ribosomal subunit protein mS23</fullName>
    </recommendedName>
</protein>
<evidence type="ECO:0000256" key="1">
    <source>
        <dbReference type="ARBA" id="ARBA00004173"/>
    </source>
</evidence>
<dbReference type="Pfam" id="PF10484">
    <property type="entry name" value="MRP-S23"/>
    <property type="match status" value="1"/>
</dbReference>
<dbReference type="Proteomes" id="UP000018468">
    <property type="component" value="Linkage group LG22"/>
</dbReference>
<evidence type="ECO:0000259" key="8">
    <source>
        <dbReference type="Pfam" id="PF10484"/>
    </source>
</evidence>
<evidence type="ECO:0000313" key="9">
    <source>
        <dbReference type="Ensembl" id="ENSLOCP00000005582.1"/>
    </source>
</evidence>
<keyword evidence="3" id="KW-0689">Ribosomal protein</keyword>
<accession>W5MB23</accession>
<organism evidence="9 10">
    <name type="scientific">Lepisosteus oculatus</name>
    <name type="common">Spotted gar</name>
    <dbReference type="NCBI Taxonomy" id="7918"/>
    <lineage>
        <taxon>Eukaryota</taxon>
        <taxon>Metazoa</taxon>
        <taxon>Chordata</taxon>
        <taxon>Craniata</taxon>
        <taxon>Vertebrata</taxon>
        <taxon>Euteleostomi</taxon>
        <taxon>Actinopterygii</taxon>
        <taxon>Neopterygii</taxon>
        <taxon>Holostei</taxon>
        <taxon>Semionotiformes</taxon>
        <taxon>Lepisosteidae</taxon>
        <taxon>Lepisosteus</taxon>
    </lineage>
</organism>
<dbReference type="InterPro" id="IPR019520">
    <property type="entry name" value="Ribosomal_mS23_met"/>
</dbReference>
<evidence type="ECO:0000256" key="7">
    <source>
        <dbReference type="SAM" id="MobiDB-lite"/>
    </source>
</evidence>
<evidence type="ECO:0000256" key="2">
    <source>
        <dbReference type="ARBA" id="ARBA00009864"/>
    </source>
</evidence>
<dbReference type="GO" id="GO:0006412">
    <property type="term" value="P:translation"/>
    <property type="evidence" value="ECO:0007669"/>
    <property type="project" value="InterPro"/>
</dbReference>
<dbReference type="FunCoup" id="W5MB23">
    <property type="interactions" value="996"/>
</dbReference>
<keyword evidence="4" id="KW-0496">Mitochondrion</keyword>
<evidence type="ECO:0000256" key="6">
    <source>
        <dbReference type="ARBA" id="ARBA00035137"/>
    </source>
</evidence>
<sequence>MAGSRLEKFGTVFTRVRDLMRAGVMKEGDRPLWYDVYVAFPPKKEPLYQKPISSFGKVADKVPDILYKEDNIRAKFYEVYGNGPRVLDLTKTSFVSTSQKFVEKYQELENRGALGEEELFEETGKALLAEGIVLRRRGVPMVVPQGSEGSVELESRDPVLEMKLTDMLAEQQQQQQQQQEVLQSEPQAEGAKEEYTRQNRTEKNMP</sequence>
<feature type="region of interest" description="Disordered" evidence="7">
    <location>
        <begin position="168"/>
        <end position="206"/>
    </location>
</feature>
<dbReference type="eggNOG" id="ENOG502RZIC">
    <property type="taxonomic scope" value="Eukaryota"/>
</dbReference>
<dbReference type="CTD" id="51649"/>
<dbReference type="PANTHER" id="PTHR15925">
    <property type="entry name" value="MITOCHONDRIAL RIBOSOMAL PROTEIN S23"/>
    <property type="match status" value="1"/>
</dbReference>
<dbReference type="Bgee" id="ENSLOCG00000004663">
    <property type="expression patterns" value="Expressed in ovary and 13 other cell types or tissues"/>
</dbReference>
<dbReference type="AlphaFoldDB" id="W5MB23"/>
<dbReference type="GeneTree" id="ENSGT00390000009030"/>
<feature type="compositionally biased region" description="Basic and acidic residues" evidence="7">
    <location>
        <begin position="190"/>
        <end position="206"/>
    </location>
</feature>
<keyword evidence="10" id="KW-1185">Reference proteome</keyword>
<proteinExistence type="inferred from homology"/>
<dbReference type="EMBL" id="AHAT01005745">
    <property type="status" value="NOT_ANNOTATED_CDS"/>
    <property type="molecule type" value="Genomic_DNA"/>
</dbReference>
<dbReference type="HOGENOM" id="CLU_113868_0_0_1"/>
<dbReference type="InterPro" id="IPR023611">
    <property type="entry name" value="mS23_dom_met"/>
</dbReference>
<comment type="similarity">
    <text evidence="2">Belongs to the mitochondrion-specific ribosomal protein mS23 family.</text>
</comment>
<evidence type="ECO:0000256" key="4">
    <source>
        <dbReference type="ARBA" id="ARBA00023128"/>
    </source>
</evidence>
<dbReference type="GeneID" id="102682203"/>
<dbReference type="InterPro" id="IPR059242">
    <property type="entry name" value="mS23_dom"/>
</dbReference>
<dbReference type="CDD" id="cd23701">
    <property type="entry name" value="At1g26750"/>
    <property type="match status" value="1"/>
</dbReference>
<keyword evidence="5" id="KW-0687">Ribonucleoprotein</keyword>
<evidence type="ECO:0000256" key="3">
    <source>
        <dbReference type="ARBA" id="ARBA00022980"/>
    </source>
</evidence>
<dbReference type="OMA" id="TEDKPIW"/>
<evidence type="ECO:0000313" key="10">
    <source>
        <dbReference type="Proteomes" id="UP000018468"/>
    </source>
</evidence>
<comment type="subcellular location">
    <subcellularLocation>
        <location evidence="1">Mitochondrion</location>
    </subcellularLocation>
</comment>
<feature type="domain" description="Small ribosomal subunit protein mS23 conserved" evidence="8">
    <location>
        <begin position="2"/>
        <end position="131"/>
    </location>
</feature>
<dbReference type="Ensembl" id="ENSLOCT00000005590.1">
    <property type="protein sequence ID" value="ENSLOCP00000005582.1"/>
    <property type="gene ID" value="ENSLOCG00000004663.1"/>
</dbReference>
<dbReference type="GO" id="GO:0003735">
    <property type="term" value="F:structural constituent of ribosome"/>
    <property type="evidence" value="ECO:0007669"/>
    <property type="project" value="InterPro"/>
</dbReference>
<reference evidence="9" key="3">
    <citation type="submission" date="2025-09" db="UniProtKB">
        <authorList>
            <consortium name="Ensembl"/>
        </authorList>
    </citation>
    <scope>IDENTIFICATION</scope>
</reference>
<evidence type="ECO:0000256" key="5">
    <source>
        <dbReference type="ARBA" id="ARBA00023274"/>
    </source>
</evidence>